<keyword evidence="6" id="KW-0963">Cytoplasm</keyword>
<dbReference type="PANTHER" id="PTHR14130">
    <property type="entry name" value="3BP-1 RELATED RHOGAP"/>
    <property type="match status" value="1"/>
</dbReference>
<comment type="subcellular location">
    <subcellularLocation>
        <location evidence="2">Cell junction</location>
        <location evidence="2">Tight junction</location>
    </subcellularLocation>
    <subcellularLocation>
        <location evidence="3">Cytoplasm</location>
    </subcellularLocation>
    <subcellularLocation>
        <location evidence="1">Membrane</location>
        <topology evidence="1">Peripheral membrane protein</topology>
    </subcellularLocation>
</comment>
<evidence type="ECO:0000256" key="12">
    <source>
        <dbReference type="ARBA" id="ARBA00065623"/>
    </source>
</evidence>
<evidence type="ECO:0000256" key="14">
    <source>
        <dbReference type="ARBA" id="ARBA00083392"/>
    </source>
</evidence>
<accession>A0A3Q1JVD3</accession>
<evidence type="ECO:0000256" key="16">
    <source>
        <dbReference type="SAM" id="MobiDB-lite"/>
    </source>
</evidence>
<evidence type="ECO:0000256" key="5">
    <source>
        <dbReference type="ARBA" id="ARBA00022468"/>
    </source>
</evidence>
<feature type="compositionally biased region" description="Pro residues" evidence="16">
    <location>
        <begin position="555"/>
        <end position="571"/>
    </location>
</feature>
<feature type="region of interest" description="Disordered" evidence="16">
    <location>
        <begin position="455"/>
        <end position="667"/>
    </location>
</feature>
<reference evidence="19" key="2">
    <citation type="submission" date="2025-08" db="UniProtKB">
        <authorList>
            <consortium name="Ensembl"/>
        </authorList>
    </citation>
    <scope>IDENTIFICATION</scope>
</reference>
<keyword evidence="15" id="KW-0175">Coiled coil</keyword>
<dbReference type="GO" id="GO:0005829">
    <property type="term" value="C:cytosol"/>
    <property type="evidence" value="ECO:0007669"/>
    <property type="project" value="TreeGrafter"/>
</dbReference>
<evidence type="ECO:0000256" key="1">
    <source>
        <dbReference type="ARBA" id="ARBA00004170"/>
    </source>
</evidence>
<dbReference type="InterPro" id="IPR027267">
    <property type="entry name" value="AH/BAR_dom_sf"/>
</dbReference>
<reference evidence="19" key="1">
    <citation type="submission" date="2021-04" db="EMBL/GenBank/DDBJ databases">
        <authorList>
            <consortium name="Wellcome Sanger Institute Data Sharing"/>
        </authorList>
    </citation>
    <scope>NUCLEOTIDE SEQUENCE [LARGE SCALE GENOMIC DNA]</scope>
</reference>
<evidence type="ECO:0000256" key="6">
    <source>
        <dbReference type="ARBA" id="ARBA00022490"/>
    </source>
</evidence>
<evidence type="ECO:0000256" key="3">
    <source>
        <dbReference type="ARBA" id="ARBA00004496"/>
    </source>
</evidence>
<feature type="compositionally biased region" description="Basic and acidic residues" evidence="16">
    <location>
        <begin position="480"/>
        <end position="491"/>
    </location>
</feature>
<evidence type="ECO:0000256" key="15">
    <source>
        <dbReference type="SAM" id="Coils"/>
    </source>
</evidence>
<dbReference type="Pfam" id="PF03114">
    <property type="entry name" value="BAR"/>
    <property type="match status" value="1"/>
</dbReference>
<dbReference type="Gene3D" id="1.20.1270.60">
    <property type="entry name" value="Arfaptin homology (AH) domain/BAR domain"/>
    <property type="match status" value="1"/>
</dbReference>
<evidence type="ECO:0000256" key="13">
    <source>
        <dbReference type="ARBA" id="ARBA00070237"/>
    </source>
</evidence>
<feature type="compositionally biased region" description="Polar residues" evidence="16">
    <location>
        <begin position="502"/>
        <end position="517"/>
    </location>
</feature>
<feature type="coiled-coil region" evidence="15">
    <location>
        <begin position="164"/>
        <end position="191"/>
    </location>
</feature>
<dbReference type="AlphaFoldDB" id="A0A3Q1JVD3"/>
<dbReference type="FunFam" id="1.10.555.10:FF:000001">
    <property type="entry name" value="Rho GTPase activating protein 44"/>
    <property type="match status" value="1"/>
</dbReference>
<keyword evidence="20" id="KW-1185">Reference proteome</keyword>
<dbReference type="RefSeq" id="XP_026201130.1">
    <property type="nucleotide sequence ID" value="XM_026345345.1"/>
</dbReference>
<dbReference type="GO" id="GO:0016020">
    <property type="term" value="C:membrane"/>
    <property type="evidence" value="ECO:0007669"/>
    <property type="project" value="UniProtKB-SubCell"/>
</dbReference>
<reference evidence="19" key="3">
    <citation type="submission" date="2025-09" db="UniProtKB">
        <authorList>
            <consortium name="Ensembl"/>
        </authorList>
    </citation>
    <scope>IDENTIFICATION</scope>
</reference>
<dbReference type="GeneID" id="113152207"/>
<feature type="compositionally biased region" description="Pro residues" evidence="16">
    <location>
        <begin position="586"/>
        <end position="595"/>
    </location>
</feature>
<dbReference type="SMART" id="SM00324">
    <property type="entry name" value="RhoGAP"/>
    <property type="match status" value="1"/>
</dbReference>
<dbReference type="CDD" id="cd04386">
    <property type="entry name" value="RhoGAP_nadrin"/>
    <property type="match status" value="1"/>
</dbReference>
<evidence type="ECO:0000256" key="11">
    <source>
        <dbReference type="ARBA" id="ARBA00055904"/>
    </source>
</evidence>
<comment type="function">
    <text evidence="11">Rho GTPase-activating protein involved in the maintenance of tight junction by regulating the activity of CDC42, thereby playing a central role in apical polarity of epithelial cells. Specifically acts as a GTPase activator for the CDC42 GTPase by converting it to an inactive GDP-bound state. The complex formed with AMOT acts by regulating the uptake of polarity proteins at tight junctions, possibly by deciding whether tight junction transmembrane proteins are recycled back to the plasma membrane or sent elsewhere. Participates in the Ca(2+)-dependent regulation of exocytosis, possibly by catalyzing GTPase activity of Rho family proteins and by inducing the reorganization of the cortical actin filaments. Acts as a GTPase activator in vitro for RAC1.</text>
</comment>
<dbReference type="InterPro" id="IPR004148">
    <property type="entry name" value="BAR_dom"/>
</dbReference>
<evidence type="ECO:0000256" key="8">
    <source>
        <dbReference type="ARBA" id="ARBA00022949"/>
    </source>
</evidence>
<evidence type="ECO:0000259" key="18">
    <source>
        <dbReference type="PROSITE" id="PS51021"/>
    </source>
</evidence>
<keyword evidence="4" id="KW-0796">Tight junction</keyword>
<protein>
    <recommendedName>
        <fullName evidence="13">Rho GTPase-activating protein 17</fullName>
    </recommendedName>
    <alternativeName>
        <fullName evidence="14">Rho-type GTPase-activating protein 17</fullName>
    </alternativeName>
</protein>
<evidence type="ECO:0000256" key="4">
    <source>
        <dbReference type="ARBA" id="ARBA00022427"/>
    </source>
</evidence>
<evidence type="ECO:0000256" key="9">
    <source>
        <dbReference type="ARBA" id="ARBA00023036"/>
    </source>
</evidence>
<evidence type="ECO:0000313" key="19">
    <source>
        <dbReference type="Ensembl" id="ENSATEP00000035658.1"/>
    </source>
</evidence>
<dbReference type="PROSITE" id="PS51021">
    <property type="entry name" value="BAR"/>
    <property type="match status" value="1"/>
</dbReference>
<dbReference type="OMA" id="DTWMEKP"/>
<comment type="subunit">
    <text evidence="12">Component of a complex whose core is composed of ARHGAP17, AMOT, PALS1, PATJ and PARD3/PAR3. Interacts with NHERF1, FNBP1, TRIP10, CAPZA (CAPZA1, CAPZA2 or CAPZA3), CAPZB, CD2AP and SH3KBP1/CIN85.</text>
</comment>
<dbReference type="PROSITE" id="PS50238">
    <property type="entry name" value="RHOGAP"/>
    <property type="match status" value="1"/>
</dbReference>
<feature type="compositionally biased region" description="Pro residues" evidence="16">
    <location>
        <begin position="635"/>
        <end position="655"/>
    </location>
</feature>
<evidence type="ECO:0000259" key="17">
    <source>
        <dbReference type="PROSITE" id="PS50238"/>
    </source>
</evidence>
<dbReference type="Pfam" id="PF00620">
    <property type="entry name" value="RhoGAP"/>
    <property type="match status" value="1"/>
</dbReference>
<dbReference type="GeneTree" id="ENSGT00940000156201"/>
<keyword evidence="8" id="KW-0965">Cell junction</keyword>
<dbReference type="InterPro" id="IPR008936">
    <property type="entry name" value="Rho_GTPase_activation_prot"/>
</dbReference>
<dbReference type="InterPro" id="IPR000198">
    <property type="entry name" value="RhoGAP_dom"/>
</dbReference>
<dbReference type="Proteomes" id="UP000265040">
    <property type="component" value="Chromosome 8"/>
</dbReference>
<evidence type="ECO:0000256" key="2">
    <source>
        <dbReference type="ARBA" id="ARBA00004435"/>
    </source>
</evidence>
<evidence type="ECO:0000256" key="10">
    <source>
        <dbReference type="ARBA" id="ARBA00023136"/>
    </source>
</evidence>
<feature type="domain" description="Rho-GAP" evidence="17">
    <location>
        <begin position="250"/>
        <end position="440"/>
    </location>
</feature>
<dbReference type="GO" id="GO:0017124">
    <property type="term" value="F:SH3 domain binding"/>
    <property type="evidence" value="ECO:0007669"/>
    <property type="project" value="UniProtKB-KW"/>
</dbReference>
<keyword evidence="7" id="KW-0597">Phosphoprotein</keyword>
<feature type="region of interest" description="Disordered" evidence="16">
    <location>
        <begin position="689"/>
        <end position="726"/>
    </location>
</feature>
<dbReference type="GO" id="GO:0007165">
    <property type="term" value="P:signal transduction"/>
    <property type="evidence" value="ECO:0007669"/>
    <property type="project" value="InterPro"/>
</dbReference>
<dbReference type="SUPFAM" id="SSF103657">
    <property type="entry name" value="BAR/IMD domain-like"/>
    <property type="match status" value="1"/>
</dbReference>
<keyword evidence="10" id="KW-0472">Membrane</keyword>
<dbReference type="CTD" id="100141341"/>
<dbReference type="GO" id="GO:0035020">
    <property type="term" value="P:regulation of Rac protein signal transduction"/>
    <property type="evidence" value="ECO:0007669"/>
    <property type="project" value="TreeGrafter"/>
</dbReference>
<keyword evidence="5" id="KW-0343">GTPase activation</keyword>
<dbReference type="InterPro" id="IPR047165">
    <property type="entry name" value="RHG17/44/SH3BP1-like"/>
</dbReference>
<dbReference type="GO" id="GO:0005096">
    <property type="term" value="F:GTPase activator activity"/>
    <property type="evidence" value="ECO:0007669"/>
    <property type="project" value="UniProtKB-KW"/>
</dbReference>
<feature type="domain" description="BAR" evidence="18">
    <location>
        <begin position="14"/>
        <end position="241"/>
    </location>
</feature>
<keyword evidence="9" id="KW-0729">SH3-binding</keyword>
<dbReference type="SMART" id="SM00721">
    <property type="entry name" value="BAR"/>
    <property type="match status" value="1"/>
</dbReference>
<dbReference type="Ensembl" id="ENSATET00000036171.3">
    <property type="protein sequence ID" value="ENSATEP00000035658.1"/>
    <property type="gene ID" value="ENSATEG00000024499.3"/>
</dbReference>
<proteinExistence type="predicted"/>
<dbReference type="PANTHER" id="PTHR14130:SF3">
    <property type="entry name" value="RHO GTPASE-ACTIVATING PROTEIN 17"/>
    <property type="match status" value="1"/>
</dbReference>
<feature type="compositionally biased region" description="Polar residues" evidence="16">
    <location>
        <begin position="703"/>
        <end position="726"/>
    </location>
</feature>
<dbReference type="GO" id="GO:0032956">
    <property type="term" value="P:regulation of actin cytoskeleton organization"/>
    <property type="evidence" value="ECO:0007669"/>
    <property type="project" value="TreeGrafter"/>
</dbReference>
<evidence type="ECO:0000313" key="20">
    <source>
        <dbReference type="Proteomes" id="UP000265040"/>
    </source>
</evidence>
<name>A0A3Q1JVD3_ANATE</name>
<dbReference type="FunFam" id="1.20.1270.60:FF:000019">
    <property type="entry name" value="rho GTPase-activating protein 17 isoform X1"/>
    <property type="match status" value="1"/>
</dbReference>
<dbReference type="SUPFAM" id="SSF48350">
    <property type="entry name" value="GTPase activation domain, GAP"/>
    <property type="match status" value="1"/>
</dbReference>
<dbReference type="Gene3D" id="1.10.555.10">
    <property type="entry name" value="Rho GTPase activation protein"/>
    <property type="match status" value="1"/>
</dbReference>
<dbReference type="GO" id="GO:0005923">
    <property type="term" value="C:bicellular tight junction"/>
    <property type="evidence" value="ECO:0007669"/>
    <property type="project" value="UniProtKB-SubCell"/>
</dbReference>
<feature type="compositionally biased region" description="Polar residues" evidence="16">
    <location>
        <begin position="658"/>
        <end position="667"/>
    </location>
</feature>
<organism evidence="19 20">
    <name type="scientific">Anabas testudineus</name>
    <name type="common">Climbing perch</name>
    <name type="synonym">Anthias testudineus</name>
    <dbReference type="NCBI Taxonomy" id="64144"/>
    <lineage>
        <taxon>Eukaryota</taxon>
        <taxon>Metazoa</taxon>
        <taxon>Chordata</taxon>
        <taxon>Craniata</taxon>
        <taxon>Vertebrata</taxon>
        <taxon>Euteleostomi</taxon>
        <taxon>Actinopterygii</taxon>
        <taxon>Neopterygii</taxon>
        <taxon>Teleostei</taxon>
        <taxon>Neoteleostei</taxon>
        <taxon>Acanthomorphata</taxon>
        <taxon>Anabantaria</taxon>
        <taxon>Anabantiformes</taxon>
        <taxon>Anabantoidei</taxon>
        <taxon>Anabantidae</taxon>
        <taxon>Anabas</taxon>
    </lineage>
</organism>
<sequence length="726" mass="79485">MKKQFNRMKQLANQTVGRAEKTEVLSDDLIQIEKRLETVRSVLHNTNKKLVSCLQGQLGTDTDKRHKKLPLTTLSQAMQDGSGQIGEDSPIGKMMDVCGDALGKVATELMGYEVQIEKDILDPLNQLTEVEIPNILKQRKQLAKLVLDYDSAKTRWYQATKSNNQAVVAKADSLKDEMDEALNKVEICKDQLSADLYSFYSKEGEYARYYVTLLEAQAVYHRKSLEALEAAIPTIKRQQDSCTEKPAFGTALEEHLKRSNREIALPMEACVMMLLETGMKEEGLFRIAAGASKLKKLKAALDCSTSQLEEFYSDPHAVAGALKSYLRELPEPLMTFSLYDEWIQASNVSDPDKRLQALWVTCDHLPKAHKANLRYLVKFLAKLAQDSDVNKMTPSNIAIVLGPNLLWAKTEGTLAEMAAATSVHVVAIIEPIIQHADWFFPEEVDFNVSGMFAMPSHPPTPELESHMDRRRPGSLVGQDGDSHTPRKDSPARDLISTPPPQRNGSLHLTAGTPQSQGGSRGPSPHMVRRGTKKQAPAPPKAASPFASQPSNIQPPSSPHHPPSSPHHPPITPRRNPSKDGLIQAPSHPPPQPPQPHQAHGETEPSPPSSPNLHDTANHDGSHFHPLSSYHSLPRPSRPAPRPRPRPSMPPPPQPAPSDNGNGLCSSASKIITDGGLVLKGTGRALIPELVVDQQGESSAGHEPTTNTTITPAPSPDPHNQTESTAL</sequence>
<evidence type="ECO:0000256" key="7">
    <source>
        <dbReference type="ARBA" id="ARBA00022553"/>
    </source>
</evidence>